<gene>
    <name evidence="1" type="ORF">FIBSPDRAFT_961413</name>
</gene>
<dbReference type="OrthoDB" id="2983149at2759"/>
<dbReference type="Proteomes" id="UP000076532">
    <property type="component" value="Unassembled WGS sequence"/>
</dbReference>
<evidence type="ECO:0000313" key="1">
    <source>
        <dbReference type="EMBL" id="KZP12467.1"/>
    </source>
</evidence>
<organism evidence="1 2">
    <name type="scientific">Athelia psychrophila</name>
    <dbReference type="NCBI Taxonomy" id="1759441"/>
    <lineage>
        <taxon>Eukaryota</taxon>
        <taxon>Fungi</taxon>
        <taxon>Dikarya</taxon>
        <taxon>Basidiomycota</taxon>
        <taxon>Agaricomycotina</taxon>
        <taxon>Agaricomycetes</taxon>
        <taxon>Agaricomycetidae</taxon>
        <taxon>Atheliales</taxon>
        <taxon>Atheliaceae</taxon>
        <taxon>Athelia</taxon>
    </lineage>
</organism>
<sequence length="627" mass="71122">MPPSLSAMALPQRAALSTSPCPLGALALPQHSSTAPAPISEGLCSVVITTPDDIRADWATWSARQRMSGIRRWMLDVEWQAGGFDRADRLATVQTVAQVQRADRLVTIQTVAQVQRADRLVTIQIVAQVECADRIIIVALSAPQSPHFVSKCHLLLRRELLAIPEAIRTANDFKRFDTRLREQDPEETAAMEKELAEWEADKSKPDPYRLPKSNVMLAQVKLVMAEEEKARAEAGLSFVHDVSAGVFLLLGLSIQTAQQTLRTEVKGLRKQTILQTTTLVERRTTLLKHYQRFRELQRLYMVGFDPIQYAQGKGTVPTHVEYFPLYMPSELPKADARKYCPNGLAGTEDHIRYAEASDALESLRHHLRTRSFANRFKIANVTGQIQNTRARETQNRIDDKSLRGSGNWEIKLQVLNNQDVRALNERELTQQEKNEANAVHVKNGVVTPLDLETECRAAAAVSVGEGHRAPSWIWFRGLVAEQLDDPLTRKALRVEWVKEKARKERWGEEVVLVDEDMRRVLHYGVSMDTWWREQLLRRQLGDDVKSRILSEGLRAYAEEHIDREAIIIERWSKKWRVARELAAPIIAGDIPDDCHESFYAAQMVQLDEEMAGDELEDDDFEIGGPDT</sequence>
<proteinExistence type="predicted"/>
<dbReference type="AlphaFoldDB" id="A0A166BB96"/>
<reference evidence="1 2" key="1">
    <citation type="journal article" date="2016" name="Mol. Biol. Evol.">
        <title>Comparative Genomics of Early-Diverging Mushroom-Forming Fungi Provides Insights into the Origins of Lignocellulose Decay Capabilities.</title>
        <authorList>
            <person name="Nagy L.G."/>
            <person name="Riley R."/>
            <person name="Tritt A."/>
            <person name="Adam C."/>
            <person name="Daum C."/>
            <person name="Floudas D."/>
            <person name="Sun H."/>
            <person name="Yadav J.S."/>
            <person name="Pangilinan J."/>
            <person name="Larsson K.H."/>
            <person name="Matsuura K."/>
            <person name="Barry K."/>
            <person name="Labutti K."/>
            <person name="Kuo R."/>
            <person name="Ohm R.A."/>
            <person name="Bhattacharya S.S."/>
            <person name="Shirouzu T."/>
            <person name="Yoshinaga Y."/>
            <person name="Martin F.M."/>
            <person name="Grigoriev I.V."/>
            <person name="Hibbett D.S."/>
        </authorList>
    </citation>
    <scope>NUCLEOTIDE SEQUENCE [LARGE SCALE GENOMIC DNA]</scope>
    <source>
        <strain evidence="1 2">CBS 109695</strain>
    </source>
</reference>
<dbReference type="EMBL" id="KV417647">
    <property type="protein sequence ID" value="KZP12467.1"/>
    <property type="molecule type" value="Genomic_DNA"/>
</dbReference>
<dbReference type="STRING" id="436010.A0A166BB96"/>
<accession>A0A166BB96</accession>
<evidence type="ECO:0000313" key="2">
    <source>
        <dbReference type="Proteomes" id="UP000076532"/>
    </source>
</evidence>
<keyword evidence="2" id="KW-1185">Reference proteome</keyword>
<name>A0A166BB96_9AGAM</name>
<protein>
    <submittedName>
        <fullName evidence="1">Uncharacterized protein</fullName>
    </submittedName>
</protein>